<protein>
    <submittedName>
        <fullName evidence="14">WHSC1L1</fullName>
    </submittedName>
</protein>
<dbReference type="GO" id="GO:0005634">
    <property type="term" value="C:nucleus"/>
    <property type="evidence" value="ECO:0007669"/>
    <property type="project" value="UniProtKB-SubCell"/>
</dbReference>
<keyword evidence="10" id="KW-0539">Nucleus</keyword>
<evidence type="ECO:0000256" key="7">
    <source>
        <dbReference type="ARBA" id="ARBA00022723"/>
    </source>
</evidence>
<keyword evidence="15" id="KW-1185">Reference proteome</keyword>
<accession>A0A7J7KPU7</accession>
<evidence type="ECO:0000313" key="15">
    <source>
        <dbReference type="Proteomes" id="UP000593567"/>
    </source>
</evidence>
<dbReference type="InterPro" id="IPR050777">
    <property type="entry name" value="SET2_Histone-Lys_MeTrsfase"/>
</dbReference>
<sequence>MCENQRFQRRRYPKQEPFRTGDERGWGLKAKVNILQGQFVNEYVGELITLEECKRRIEKYHQENSSTFYMLTLDSNRVIDAGPKGNLARFANHSCEPNMATQKWFVNGTWRVGLFATRDILAGDELTFNYNLVSVGEKKLKCLCKAPTCSGFIGERAVKPSSNEKPPKAKKPKKRQPKLKHDDWCFRCQDGGELVMCNRLKCPRAYHLICLGLDKVPHGKWDCPWHHCDECGKPSAMLCSQCPNSFCSNHHSRSIQQIQGMLFCRNHSPNEISQIIAKQISSAPSTPSSSASADASTEPISGNPQP</sequence>
<dbReference type="Gene3D" id="3.30.40.10">
    <property type="entry name" value="Zinc/RING finger domain, C3HC4 (zinc finger)"/>
    <property type="match status" value="1"/>
</dbReference>
<gene>
    <name evidence="14" type="ORF">EB796_001565</name>
</gene>
<evidence type="ECO:0000256" key="4">
    <source>
        <dbReference type="ARBA" id="ARBA00022603"/>
    </source>
</evidence>
<evidence type="ECO:0000256" key="11">
    <source>
        <dbReference type="SAM" id="MobiDB-lite"/>
    </source>
</evidence>
<keyword evidence="7" id="KW-0479">Metal-binding</keyword>
<dbReference type="SMART" id="SM00249">
    <property type="entry name" value="PHD"/>
    <property type="match status" value="1"/>
</dbReference>
<dbReference type="GO" id="GO:0032259">
    <property type="term" value="P:methylation"/>
    <property type="evidence" value="ECO:0007669"/>
    <property type="project" value="UniProtKB-KW"/>
</dbReference>
<feature type="region of interest" description="Disordered" evidence="11">
    <location>
        <begin position="279"/>
        <end position="306"/>
    </location>
</feature>
<feature type="compositionally biased region" description="Low complexity" evidence="11">
    <location>
        <begin position="279"/>
        <end position="297"/>
    </location>
</feature>
<evidence type="ECO:0000313" key="14">
    <source>
        <dbReference type="EMBL" id="KAF6040125.1"/>
    </source>
</evidence>
<dbReference type="CDD" id="cd15568">
    <property type="entry name" value="PHD5_NSD"/>
    <property type="match status" value="1"/>
</dbReference>
<evidence type="ECO:0000256" key="5">
    <source>
        <dbReference type="ARBA" id="ARBA00022679"/>
    </source>
</evidence>
<dbReference type="SMART" id="SM00508">
    <property type="entry name" value="PostSET"/>
    <property type="match status" value="1"/>
</dbReference>
<dbReference type="Gene3D" id="2.170.270.10">
    <property type="entry name" value="SET domain"/>
    <property type="match status" value="1"/>
</dbReference>
<proteinExistence type="predicted"/>
<evidence type="ECO:0000256" key="1">
    <source>
        <dbReference type="ARBA" id="ARBA00004123"/>
    </source>
</evidence>
<reference evidence="14" key="1">
    <citation type="submission" date="2020-06" db="EMBL/GenBank/DDBJ databases">
        <title>Draft genome of Bugula neritina, a colonial animal packing powerful symbionts and potential medicines.</title>
        <authorList>
            <person name="Rayko M."/>
        </authorList>
    </citation>
    <scope>NUCLEOTIDE SEQUENCE [LARGE SCALE GENOMIC DNA]</scope>
    <source>
        <strain evidence="14">Kwan_BN1</strain>
    </source>
</reference>
<dbReference type="InterPro" id="IPR001214">
    <property type="entry name" value="SET_dom"/>
</dbReference>
<dbReference type="PANTHER" id="PTHR22884">
    <property type="entry name" value="SET DOMAIN PROTEINS"/>
    <property type="match status" value="1"/>
</dbReference>
<dbReference type="SUPFAM" id="SSF82199">
    <property type="entry name" value="SET domain"/>
    <property type="match status" value="1"/>
</dbReference>
<dbReference type="FunFam" id="3.30.40.10:FF:000025">
    <property type="entry name" value="Histone-lysine N-methyltransferase"/>
    <property type="match status" value="1"/>
</dbReference>
<evidence type="ECO:0000256" key="10">
    <source>
        <dbReference type="ARBA" id="ARBA00023242"/>
    </source>
</evidence>
<dbReference type="PROSITE" id="PS50868">
    <property type="entry name" value="POST_SET"/>
    <property type="match status" value="1"/>
</dbReference>
<dbReference type="InterPro" id="IPR011011">
    <property type="entry name" value="Znf_FYVE_PHD"/>
</dbReference>
<dbReference type="Pfam" id="PF17982">
    <property type="entry name" value="C5HCH"/>
    <property type="match status" value="1"/>
</dbReference>
<keyword evidence="6" id="KW-0949">S-adenosyl-L-methionine</keyword>
<keyword evidence="8" id="KW-0863">Zinc-finger</keyword>
<name>A0A7J7KPU7_BUGNE</name>
<comment type="caution">
    <text evidence="14">The sequence shown here is derived from an EMBL/GenBank/DDBJ whole genome shotgun (WGS) entry which is preliminary data.</text>
</comment>
<evidence type="ECO:0000259" key="12">
    <source>
        <dbReference type="PROSITE" id="PS50280"/>
    </source>
</evidence>
<dbReference type="PROSITE" id="PS50280">
    <property type="entry name" value="SET"/>
    <property type="match status" value="1"/>
</dbReference>
<dbReference type="Pfam" id="PF23011">
    <property type="entry name" value="PHD-1st_NSD"/>
    <property type="match status" value="1"/>
</dbReference>
<comment type="subcellular location">
    <subcellularLocation>
        <location evidence="2">Chromosome</location>
    </subcellularLocation>
    <subcellularLocation>
        <location evidence="1">Nucleus</location>
    </subcellularLocation>
</comment>
<evidence type="ECO:0000256" key="2">
    <source>
        <dbReference type="ARBA" id="ARBA00004286"/>
    </source>
</evidence>
<evidence type="ECO:0000256" key="6">
    <source>
        <dbReference type="ARBA" id="ARBA00022691"/>
    </source>
</evidence>
<dbReference type="InterPro" id="IPR046341">
    <property type="entry name" value="SET_dom_sf"/>
</dbReference>
<dbReference type="InterPro" id="IPR001965">
    <property type="entry name" value="Znf_PHD"/>
</dbReference>
<dbReference type="Pfam" id="PF00856">
    <property type="entry name" value="SET"/>
    <property type="match status" value="1"/>
</dbReference>
<dbReference type="EMBL" id="VXIV02000180">
    <property type="protein sequence ID" value="KAF6040125.1"/>
    <property type="molecule type" value="Genomic_DNA"/>
</dbReference>
<dbReference type="GO" id="GO:0005694">
    <property type="term" value="C:chromosome"/>
    <property type="evidence" value="ECO:0007669"/>
    <property type="project" value="UniProtKB-SubCell"/>
</dbReference>
<evidence type="ECO:0000256" key="9">
    <source>
        <dbReference type="ARBA" id="ARBA00022833"/>
    </source>
</evidence>
<feature type="domain" description="SET" evidence="12">
    <location>
        <begin position="13"/>
        <end position="131"/>
    </location>
</feature>
<keyword evidence="5" id="KW-0808">Transferase</keyword>
<evidence type="ECO:0000259" key="13">
    <source>
        <dbReference type="PROSITE" id="PS50868"/>
    </source>
</evidence>
<evidence type="ECO:0000256" key="3">
    <source>
        <dbReference type="ARBA" id="ARBA00022454"/>
    </source>
</evidence>
<keyword evidence="4" id="KW-0489">Methyltransferase</keyword>
<dbReference type="GO" id="GO:0008168">
    <property type="term" value="F:methyltransferase activity"/>
    <property type="evidence" value="ECO:0007669"/>
    <property type="project" value="UniProtKB-KW"/>
</dbReference>
<dbReference type="GO" id="GO:0008270">
    <property type="term" value="F:zinc ion binding"/>
    <property type="evidence" value="ECO:0007669"/>
    <property type="project" value="UniProtKB-KW"/>
</dbReference>
<dbReference type="InterPro" id="IPR041306">
    <property type="entry name" value="C5HCH"/>
</dbReference>
<evidence type="ECO:0000256" key="8">
    <source>
        <dbReference type="ARBA" id="ARBA00022771"/>
    </source>
</evidence>
<dbReference type="InterPro" id="IPR013083">
    <property type="entry name" value="Znf_RING/FYVE/PHD"/>
</dbReference>
<keyword evidence="3" id="KW-0158">Chromosome</keyword>
<dbReference type="AlphaFoldDB" id="A0A7J7KPU7"/>
<dbReference type="SUPFAM" id="SSF57903">
    <property type="entry name" value="FYVE/PHD zinc finger"/>
    <property type="match status" value="1"/>
</dbReference>
<dbReference type="SMART" id="SM00317">
    <property type="entry name" value="SET"/>
    <property type="match status" value="1"/>
</dbReference>
<dbReference type="InterPro" id="IPR003616">
    <property type="entry name" value="Post-SET_dom"/>
</dbReference>
<keyword evidence="9" id="KW-0862">Zinc</keyword>
<dbReference type="OrthoDB" id="422362at2759"/>
<feature type="domain" description="Post-SET" evidence="13">
    <location>
        <begin position="138"/>
        <end position="154"/>
    </location>
</feature>
<organism evidence="14 15">
    <name type="scientific">Bugula neritina</name>
    <name type="common">Brown bryozoan</name>
    <name type="synonym">Sertularia neritina</name>
    <dbReference type="NCBI Taxonomy" id="10212"/>
    <lineage>
        <taxon>Eukaryota</taxon>
        <taxon>Metazoa</taxon>
        <taxon>Spiralia</taxon>
        <taxon>Lophotrochozoa</taxon>
        <taxon>Bryozoa</taxon>
        <taxon>Gymnolaemata</taxon>
        <taxon>Cheilostomatida</taxon>
        <taxon>Flustrina</taxon>
        <taxon>Buguloidea</taxon>
        <taxon>Bugulidae</taxon>
        <taxon>Bugula</taxon>
    </lineage>
</organism>
<dbReference type="InterPro" id="IPR059153">
    <property type="entry name" value="NSD_PHD-1st"/>
</dbReference>
<dbReference type="Proteomes" id="UP000593567">
    <property type="component" value="Unassembled WGS sequence"/>
</dbReference>